<dbReference type="AlphaFoldDB" id="A0AAP0L893"/>
<evidence type="ECO:0000313" key="2">
    <source>
        <dbReference type="EMBL" id="KAK9165587.1"/>
    </source>
</evidence>
<feature type="compositionally biased region" description="Polar residues" evidence="1">
    <location>
        <begin position="62"/>
        <end position="75"/>
    </location>
</feature>
<reference evidence="2 3" key="1">
    <citation type="submission" date="2024-01" db="EMBL/GenBank/DDBJ databases">
        <title>Genome assemblies of Stephania.</title>
        <authorList>
            <person name="Yang L."/>
        </authorList>
    </citation>
    <scope>NUCLEOTIDE SEQUENCE [LARGE SCALE GENOMIC DNA]</scope>
    <source>
        <strain evidence="2">JXDWG</strain>
        <tissue evidence="2">Leaf</tissue>
    </source>
</reference>
<gene>
    <name evidence="2" type="ORF">Scep_000778</name>
</gene>
<comment type="caution">
    <text evidence="2">The sequence shown here is derived from an EMBL/GenBank/DDBJ whole genome shotgun (WGS) entry which is preliminary data.</text>
</comment>
<organism evidence="2 3">
    <name type="scientific">Stephania cephalantha</name>
    <dbReference type="NCBI Taxonomy" id="152367"/>
    <lineage>
        <taxon>Eukaryota</taxon>
        <taxon>Viridiplantae</taxon>
        <taxon>Streptophyta</taxon>
        <taxon>Embryophyta</taxon>
        <taxon>Tracheophyta</taxon>
        <taxon>Spermatophyta</taxon>
        <taxon>Magnoliopsida</taxon>
        <taxon>Ranunculales</taxon>
        <taxon>Menispermaceae</taxon>
        <taxon>Menispermoideae</taxon>
        <taxon>Cissampelideae</taxon>
        <taxon>Stephania</taxon>
    </lineage>
</organism>
<sequence length="101" mass="11407">MVAPSSHNYTQDYKRLLFKYKPPKRQKEALWDFCRSLSCSSIPSLTPLSSIHPSVTLHSKFKTSNPSSTLQSSPQPHACASTHHHHRQFIVTMGPSSCTQR</sequence>
<keyword evidence="3" id="KW-1185">Reference proteome</keyword>
<evidence type="ECO:0000313" key="3">
    <source>
        <dbReference type="Proteomes" id="UP001419268"/>
    </source>
</evidence>
<feature type="region of interest" description="Disordered" evidence="1">
    <location>
        <begin position="62"/>
        <end position="85"/>
    </location>
</feature>
<evidence type="ECO:0000256" key="1">
    <source>
        <dbReference type="SAM" id="MobiDB-lite"/>
    </source>
</evidence>
<proteinExistence type="predicted"/>
<dbReference type="Proteomes" id="UP001419268">
    <property type="component" value="Unassembled WGS sequence"/>
</dbReference>
<name>A0AAP0L893_9MAGN</name>
<dbReference type="EMBL" id="JBBNAG010000001">
    <property type="protein sequence ID" value="KAK9165587.1"/>
    <property type="molecule type" value="Genomic_DNA"/>
</dbReference>
<protein>
    <submittedName>
        <fullName evidence="2">Uncharacterized protein</fullName>
    </submittedName>
</protein>
<accession>A0AAP0L893</accession>